<feature type="chain" id="PRO_5044308755" description="ABM domain-containing protein" evidence="1">
    <location>
        <begin position="31"/>
        <end position="184"/>
    </location>
</feature>
<sequence>MLLMGGASVFRRLATLLMATLLLVAAMGLSLHPPRAVVPAWSGRPARCAAPRASEETLEFDLDPSELDDTPTFCVNVVLRVKAERRDEFLEVIRNNQLGTLRDEALALVYVWGEDVDTPNTFHFHEQYLGRAGFEAHQKTPHFARWEEFAATDPFTAPPEVTFFNEDEGLYSLGMDETIPMADD</sequence>
<dbReference type="EMBL" id="JBGBPQ010000005">
    <property type="protein sequence ID" value="KAL1524604.1"/>
    <property type="molecule type" value="Genomic_DNA"/>
</dbReference>
<evidence type="ECO:0000259" key="2">
    <source>
        <dbReference type="PROSITE" id="PS51725"/>
    </source>
</evidence>
<dbReference type="AlphaFoldDB" id="A0AB34JW10"/>
<proteinExistence type="predicted"/>
<dbReference type="InterPro" id="IPR050744">
    <property type="entry name" value="AI-2_Isomerase_LsrG"/>
</dbReference>
<dbReference type="PANTHER" id="PTHR33336:SF1">
    <property type="entry name" value="(4S)-4-HYDROXY-5-PHOSPHONOOXYPENTANE-2,3-DIONE ISOMERASE"/>
    <property type="match status" value="1"/>
</dbReference>
<name>A0AB34JW10_PRYPA</name>
<protein>
    <recommendedName>
        <fullName evidence="2">ABM domain-containing protein</fullName>
    </recommendedName>
</protein>
<dbReference type="GO" id="GO:0005829">
    <property type="term" value="C:cytosol"/>
    <property type="evidence" value="ECO:0007669"/>
    <property type="project" value="TreeGrafter"/>
</dbReference>
<feature type="signal peptide" evidence="1">
    <location>
        <begin position="1"/>
        <end position="30"/>
    </location>
</feature>
<dbReference type="SUPFAM" id="SSF54909">
    <property type="entry name" value="Dimeric alpha+beta barrel"/>
    <property type="match status" value="1"/>
</dbReference>
<dbReference type="PROSITE" id="PS51725">
    <property type="entry name" value="ABM"/>
    <property type="match status" value="1"/>
</dbReference>
<dbReference type="InterPro" id="IPR011008">
    <property type="entry name" value="Dimeric_a/b-barrel"/>
</dbReference>
<dbReference type="PANTHER" id="PTHR33336">
    <property type="entry name" value="QUINOL MONOOXYGENASE YGIN-RELATED"/>
    <property type="match status" value="1"/>
</dbReference>
<dbReference type="Gene3D" id="3.30.70.100">
    <property type="match status" value="1"/>
</dbReference>
<comment type="caution">
    <text evidence="3">The sequence shown here is derived from an EMBL/GenBank/DDBJ whole genome shotgun (WGS) entry which is preliminary data.</text>
</comment>
<dbReference type="Pfam" id="PF03992">
    <property type="entry name" value="ABM"/>
    <property type="match status" value="1"/>
</dbReference>
<gene>
    <name evidence="3" type="ORF">AB1Y20_019493</name>
</gene>
<accession>A0AB34JW10</accession>
<feature type="domain" description="ABM" evidence="2">
    <location>
        <begin position="73"/>
        <end position="164"/>
    </location>
</feature>
<keyword evidence="1" id="KW-0732">Signal</keyword>
<dbReference type="GO" id="GO:0016491">
    <property type="term" value="F:oxidoreductase activity"/>
    <property type="evidence" value="ECO:0007669"/>
    <property type="project" value="TreeGrafter"/>
</dbReference>
<reference evidence="3 4" key="1">
    <citation type="journal article" date="2024" name="Science">
        <title>Giant polyketide synthase enzymes in the biosynthesis of giant marine polyether toxins.</title>
        <authorList>
            <person name="Fallon T.R."/>
            <person name="Shende V.V."/>
            <person name="Wierzbicki I.H."/>
            <person name="Pendleton A.L."/>
            <person name="Watervoot N.F."/>
            <person name="Auber R.P."/>
            <person name="Gonzalez D.J."/>
            <person name="Wisecaver J.H."/>
            <person name="Moore B.S."/>
        </authorList>
    </citation>
    <scope>NUCLEOTIDE SEQUENCE [LARGE SCALE GENOMIC DNA]</scope>
    <source>
        <strain evidence="3 4">12B1</strain>
    </source>
</reference>
<keyword evidence="4" id="KW-1185">Reference proteome</keyword>
<evidence type="ECO:0000313" key="4">
    <source>
        <dbReference type="Proteomes" id="UP001515480"/>
    </source>
</evidence>
<organism evidence="3 4">
    <name type="scientific">Prymnesium parvum</name>
    <name type="common">Toxic golden alga</name>
    <dbReference type="NCBI Taxonomy" id="97485"/>
    <lineage>
        <taxon>Eukaryota</taxon>
        <taxon>Haptista</taxon>
        <taxon>Haptophyta</taxon>
        <taxon>Prymnesiophyceae</taxon>
        <taxon>Prymnesiales</taxon>
        <taxon>Prymnesiaceae</taxon>
        <taxon>Prymnesium</taxon>
    </lineage>
</organism>
<evidence type="ECO:0000256" key="1">
    <source>
        <dbReference type="SAM" id="SignalP"/>
    </source>
</evidence>
<dbReference type="Proteomes" id="UP001515480">
    <property type="component" value="Unassembled WGS sequence"/>
</dbReference>
<evidence type="ECO:0000313" key="3">
    <source>
        <dbReference type="EMBL" id="KAL1524604.1"/>
    </source>
</evidence>
<dbReference type="InterPro" id="IPR007138">
    <property type="entry name" value="ABM_dom"/>
</dbReference>